<evidence type="ECO:0000256" key="1">
    <source>
        <dbReference type="ARBA" id="ARBA00011073"/>
    </source>
</evidence>
<dbReference type="InterPro" id="IPR050131">
    <property type="entry name" value="Peptidase_S8_subtilisin-like"/>
</dbReference>
<name>A0A6A6TTX8_9PLEO</name>
<gene>
    <name evidence="8" type="ORF">K491DRAFT_772949</name>
</gene>
<keyword evidence="9" id="KW-1185">Reference proteome</keyword>
<evidence type="ECO:0000313" key="9">
    <source>
        <dbReference type="Proteomes" id="UP000799324"/>
    </source>
</evidence>
<dbReference type="InterPro" id="IPR015500">
    <property type="entry name" value="Peptidase_S8_subtilisin-rel"/>
</dbReference>
<dbReference type="InterPro" id="IPR036852">
    <property type="entry name" value="Peptidase_S8/S53_dom_sf"/>
</dbReference>
<dbReference type="OrthoDB" id="1896086at2759"/>
<dbReference type="PRINTS" id="PR00723">
    <property type="entry name" value="SUBTILISIN"/>
</dbReference>
<evidence type="ECO:0000256" key="4">
    <source>
        <dbReference type="ARBA" id="ARBA00022825"/>
    </source>
</evidence>
<organism evidence="8 9">
    <name type="scientific">Lophiostoma macrostomum CBS 122681</name>
    <dbReference type="NCBI Taxonomy" id="1314788"/>
    <lineage>
        <taxon>Eukaryota</taxon>
        <taxon>Fungi</taxon>
        <taxon>Dikarya</taxon>
        <taxon>Ascomycota</taxon>
        <taxon>Pezizomycotina</taxon>
        <taxon>Dothideomycetes</taxon>
        <taxon>Pleosporomycetidae</taxon>
        <taxon>Pleosporales</taxon>
        <taxon>Lophiostomataceae</taxon>
        <taxon>Lophiostoma</taxon>
    </lineage>
</organism>
<dbReference type="Pfam" id="PF00082">
    <property type="entry name" value="Peptidase_S8"/>
    <property type="match status" value="1"/>
</dbReference>
<dbReference type="InterPro" id="IPR023828">
    <property type="entry name" value="Peptidase_S8_Ser-AS"/>
</dbReference>
<dbReference type="EMBL" id="MU004289">
    <property type="protein sequence ID" value="KAF2662368.1"/>
    <property type="molecule type" value="Genomic_DNA"/>
</dbReference>
<comment type="similarity">
    <text evidence="1 5">Belongs to the peptidase S8 family.</text>
</comment>
<accession>A0A6A6TTX8</accession>
<dbReference type="PANTHER" id="PTHR43806">
    <property type="entry name" value="PEPTIDASE S8"/>
    <property type="match status" value="1"/>
</dbReference>
<dbReference type="PANTHER" id="PTHR43806:SF11">
    <property type="entry name" value="CEREVISIN-RELATED"/>
    <property type="match status" value="1"/>
</dbReference>
<dbReference type="Proteomes" id="UP000799324">
    <property type="component" value="Unassembled WGS sequence"/>
</dbReference>
<comment type="caution">
    <text evidence="5">Lacks conserved residue(s) required for the propagation of feature annotation.</text>
</comment>
<proteinExistence type="inferred from homology"/>
<reference evidence="8" key="1">
    <citation type="journal article" date="2020" name="Stud. Mycol.">
        <title>101 Dothideomycetes genomes: a test case for predicting lifestyles and emergence of pathogens.</title>
        <authorList>
            <person name="Haridas S."/>
            <person name="Albert R."/>
            <person name="Binder M."/>
            <person name="Bloem J."/>
            <person name="Labutti K."/>
            <person name="Salamov A."/>
            <person name="Andreopoulos B."/>
            <person name="Baker S."/>
            <person name="Barry K."/>
            <person name="Bills G."/>
            <person name="Bluhm B."/>
            <person name="Cannon C."/>
            <person name="Castanera R."/>
            <person name="Culley D."/>
            <person name="Daum C."/>
            <person name="Ezra D."/>
            <person name="Gonzalez J."/>
            <person name="Henrissat B."/>
            <person name="Kuo A."/>
            <person name="Liang C."/>
            <person name="Lipzen A."/>
            <person name="Lutzoni F."/>
            <person name="Magnuson J."/>
            <person name="Mondo S."/>
            <person name="Nolan M."/>
            <person name="Ohm R."/>
            <person name="Pangilinan J."/>
            <person name="Park H.-J."/>
            <person name="Ramirez L."/>
            <person name="Alfaro M."/>
            <person name="Sun H."/>
            <person name="Tritt A."/>
            <person name="Yoshinaga Y."/>
            <person name="Zwiers L.-H."/>
            <person name="Turgeon B."/>
            <person name="Goodwin S."/>
            <person name="Spatafora J."/>
            <person name="Crous P."/>
            <person name="Grigoriev I."/>
        </authorList>
    </citation>
    <scope>NUCLEOTIDE SEQUENCE</scope>
    <source>
        <strain evidence="8">CBS 122681</strain>
    </source>
</reference>
<dbReference type="InterPro" id="IPR000209">
    <property type="entry name" value="Peptidase_S8/S53_dom"/>
</dbReference>
<evidence type="ECO:0000256" key="3">
    <source>
        <dbReference type="ARBA" id="ARBA00022801"/>
    </source>
</evidence>
<dbReference type="PROSITE" id="PS00138">
    <property type="entry name" value="SUBTILASE_SER"/>
    <property type="match status" value="1"/>
</dbReference>
<keyword evidence="3" id="KW-0378">Hydrolase</keyword>
<feature type="domain" description="Peptidase S8/S53" evidence="7">
    <location>
        <begin position="225"/>
        <end position="451"/>
    </location>
</feature>
<evidence type="ECO:0000256" key="6">
    <source>
        <dbReference type="SAM" id="MobiDB-lite"/>
    </source>
</evidence>
<dbReference type="Gene3D" id="3.40.50.200">
    <property type="entry name" value="Peptidase S8/S53 domain"/>
    <property type="match status" value="1"/>
</dbReference>
<dbReference type="AlphaFoldDB" id="A0A6A6TTX8"/>
<feature type="region of interest" description="Disordered" evidence="6">
    <location>
        <begin position="503"/>
        <end position="522"/>
    </location>
</feature>
<dbReference type="SUPFAM" id="SSF52743">
    <property type="entry name" value="Subtilisin-like"/>
    <property type="match status" value="1"/>
</dbReference>
<dbReference type="PROSITE" id="PS51892">
    <property type="entry name" value="SUBTILASE"/>
    <property type="match status" value="1"/>
</dbReference>
<evidence type="ECO:0000256" key="5">
    <source>
        <dbReference type="PROSITE-ProRule" id="PRU01240"/>
    </source>
</evidence>
<evidence type="ECO:0000259" key="7">
    <source>
        <dbReference type="Pfam" id="PF00082"/>
    </source>
</evidence>
<evidence type="ECO:0000256" key="2">
    <source>
        <dbReference type="ARBA" id="ARBA00022670"/>
    </source>
</evidence>
<dbReference type="CDD" id="cd00306">
    <property type="entry name" value="Peptidases_S8_S53"/>
    <property type="match status" value="1"/>
</dbReference>
<protein>
    <submittedName>
        <fullName evidence="8">Subtilisin-like protein</fullName>
    </submittedName>
</protein>
<sequence>MPSNTHIKSDGKRDGETKTYRVFVTDTFNDNQISATQTWLEGLVKDKTKMRVVEVFPWEKAGGWDEDEFNKWSNDGKYNSDVFNNMKVDGWSLVLLDSAGYEEVSKKTGWVRAIKEPLRQEIMGPVPGAESNRIEDLEPRKFSWGDWEAQEGDATILSQISCYKPCDHIESENDYVYEKRAGEGVLVYLVEYGVQVDVKWDKDKNIKYFPDIDSNEIVQTEPFTKTGKDPRLDQGTKNKGHTTRVASQIVGKYGAAKKVTLVPVQVVEKDNDQEEPLRGFREALKHYIEKQKTSPNIKAVFVMAMGWSAAAQEPQLTRETAEQDEDGKSWMKLLKSVWNAGIPVVLASGNDGSVRKDIDMIPQVLEKGDDFPIINVGAAEYWGKAWSSTQGQGTGENSQLTIYAVGVDVLVQNNVNGVHGPTEGTSFAAPAVAGVIALHSVYEPWDKGMKKEARVKAIRNFIRSPESSWTVLENQPLDVNMIWNGADEDAYKQVGLLANTQSTATTGSSQQPTATAAPQPQSDGKSLIIGLEQIGSPRCTSICPPLANAGCSTTCDAQHDYENRLFFYSLNNHVEEVVSLCTS</sequence>
<keyword evidence="4" id="KW-0720">Serine protease</keyword>
<dbReference type="GO" id="GO:0006508">
    <property type="term" value="P:proteolysis"/>
    <property type="evidence" value="ECO:0007669"/>
    <property type="project" value="UniProtKB-KW"/>
</dbReference>
<evidence type="ECO:0000313" key="8">
    <source>
        <dbReference type="EMBL" id="KAF2662368.1"/>
    </source>
</evidence>
<dbReference type="GO" id="GO:0004252">
    <property type="term" value="F:serine-type endopeptidase activity"/>
    <property type="evidence" value="ECO:0007669"/>
    <property type="project" value="InterPro"/>
</dbReference>
<keyword evidence="2" id="KW-0645">Protease</keyword>